<dbReference type="PANTHER" id="PTHR31616">
    <property type="entry name" value="TREHALASE"/>
    <property type="match status" value="1"/>
</dbReference>
<dbReference type="Gene3D" id="1.50.10.10">
    <property type="match status" value="1"/>
</dbReference>
<dbReference type="GO" id="GO:0005975">
    <property type="term" value="P:carbohydrate metabolic process"/>
    <property type="evidence" value="ECO:0007669"/>
    <property type="project" value="InterPro"/>
</dbReference>
<evidence type="ECO:0000313" key="3">
    <source>
        <dbReference type="Proteomes" id="UP000185663"/>
    </source>
</evidence>
<evidence type="ECO:0000313" key="2">
    <source>
        <dbReference type="EMBL" id="SDS17914.1"/>
    </source>
</evidence>
<dbReference type="STRING" id="545619.SAMN04489860_0977"/>
<dbReference type="EMBL" id="LT629776">
    <property type="protein sequence ID" value="SDS17914.1"/>
    <property type="molecule type" value="Genomic_DNA"/>
</dbReference>
<feature type="region of interest" description="Disordered" evidence="1">
    <location>
        <begin position="202"/>
        <end position="224"/>
    </location>
</feature>
<dbReference type="RefSeq" id="WP_157270310.1">
    <property type="nucleotide sequence ID" value="NZ_LT629776.1"/>
</dbReference>
<feature type="compositionally biased region" description="Acidic residues" evidence="1">
    <location>
        <begin position="474"/>
        <end position="487"/>
    </location>
</feature>
<name>A0A1H1Q3H1_9CELL</name>
<dbReference type="eggNOG" id="COG3387">
    <property type="taxonomic scope" value="Bacteria"/>
</dbReference>
<dbReference type="OrthoDB" id="3806982at2"/>
<organism evidence="2 3">
    <name type="scientific">Paraoerskovia marina</name>
    <dbReference type="NCBI Taxonomy" id="545619"/>
    <lineage>
        <taxon>Bacteria</taxon>
        <taxon>Bacillati</taxon>
        <taxon>Actinomycetota</taxon>
        <taxon>Actinomycetes</taxon>
        <taxon>Micrococcales</taxon>
        <taxon>Cellulomonadaceae</taxon>
        <taxon>Paraoerskovia</taxon>
    </lineage>
</organism>
<dbReference type="AlphaFoldDB" id="A0A1H1Q3H1"/>
<dbReference type="InterPro" id="IPR012341">
    <property type="entry name" value="6hp_glycosidase-like_sf"/>
</dbReference>
<dbReference type="InterPro" id="IPR008928">
    <property type="entry name" value="6-hairpin_glycosidase_sf"/>
</dbReference>
<sequence length="487" mass="50528">MRPRSARGRATVAAIVVVLLGLAATGTYALTRETIAHVDLYEDGVALGPDGTVYRLPAGFDATYLEGSRVLDPATLDDDDLDPDGDVTTAIKPVGGGSPASALADAAGAEQTAEKSRAWLAAGTIPGASADLEDLGTDALLDLHALVLDNGASVAAPSPPWWYTWPRDGAFVAVALARTGHVDDAADVLAFLQGVQEDDGSFQARYLPDGSGPPDDRGEQSDGPGWMLWATDEVLAAAPVDDRAALRSRLDPLVDASSTYLLSLVDVPSSLPPASSDYWEVEADELTLGTAGPVLAGLEAAAAIYADDGDGERSRSLRTAADETRNSIEQTFGAAGYPREITGGARDAATAFVLPPFQPTPLEGATEAWVASVDEMRRPAGGLAPGGGWKNDGISWTPQTSLYALTAATMDDRHVALSWLDWIDSHRTDSGAIPEKVLADGSPAAVAPLAWSAANVLIALDTLDRSAPAPPEVSDTDAPVDETEVSP</sequence>
<accession>A0A1H1Q3H1</accession>
<evidence type="ECO:0000256" key="1">
    <source>
        <dbReference type="SAM" id="MobiDB-lite"/>
    </source>
</evidence>
<dbReference type="SUPFAM" id="SSF48208">
    <property type="entry name" value="Six-hairpin glycosidases"/>
    <property type="match status" value="1"/>
</dbReference>
<proteinExistence type="predicted"/>
<dbReference type="Proteomes" id="UP000185663">
    <property type="component" value="Chromosome I"/>
</dbReference>
<reference evidence="2 3" key="1">
    <citation type="submission" date="2016-10" db="EMBL/GenBank/DDBJ databases">
        <authorList>
            <person name="de Groot N.N."/>
        </authorList>
    </citation>
    <scope>NUCLEOTIDE SEQUENCE [LARGE SCALE GENOMIC DNA]</scope>
    <source>
        <strain evidence="2 3">DSM 22126</strain>
    </source>
</reference>
<feature type="region of interest" description="Disordered" evidence="1">
    <location>
        <begin position="466"/>
        <end position="487"/>
    </location>
</feature>
<keyword evidence="3" id="KW-1185">Reference proteome</keyword>
<evidence type="ECO:0008006" key="4">
    <source>
        <dbReference type="Google" id="ProtNLM"/>
    </source>
</evidence>
<gene>
    <name evidence="2" type="ORF">SAMN04489860_0977</name>
</gene>
<dbReference type="PANTHER" id="PTHR31616:SF0">
    <property type="entry name" value="GLUCAN 1,4-ALPHA-GLUCOSIDASE"/>
    <property type="match status" value="1"/>
</dbReference>
<dbReference type="GO" id="GO:0004553">
    <property type="term" value="F:hydrolase activity, hydrolyzing O-glycosyl compounds"/>
    <property type="evidence" value="ECO:0007669"/>
    <property type="project" value="TreeGrafter"/>
</dbReference>
<protein>
    <recommendedName>
        <fullName evidence="4">Glucoamylase (Glucan-1,4-alpha-glucosidase), GH15 family</fullName>
    </recommendedName>
</protein>